<dbReference type="EMBL" id="JBFSHR010000038">
    <property type="protein sequence ID" value="MEX6430144.1"/>
    <property type="molecule type" value="Genomic_DNA"/>
</dbReference>
<keyword evidence="1" id="KW-0472">Membrane</keyword>
<proteinExistence type="predicted"/>
<evidence type="ECO:0008006" key="4">
    <source>
        <dbReference type="Google" id="ProtNLM"/>
    </source>
</evidence>
<dbReference type="RefSeq" id="WP_298387187.1">
    <property type="nucleotide sequence ID" value="NZ_JBFSHR010000038.1"/>
</dbReference>
<keyword evidence="1" id="KW-1133">Transmembrane helix</keyword>
<evidence type="ECO:0000256" key="1">
    <source>
        <dbReference type="SAM" id="Phobius"/>
    </source>
</evidence>
<evidence type="ECO:0000313" key="2">
    <source>
        <dbReference type="EMBL" id="MEX6430144.1"/>
    </source>
</evidence>
<gene>
    <name evidence="2" type="ORF">AB6A68_09895</name>
</gene>
<dbReference type="Proteomes" id="UP001560267">
    <property type="component" value="Unassembled WGS sequence"/>
</dbReference>
<organism evidence="2 3">
    <name type="scientific">Ferrimicrobium acidiphilum</name>
    <dbReference type="NCBI Taxonomy" id="121039"/>
    <lineage>
        <taxon>Bacteria</taxon>
        <taxon>Bacillati</taxon>
        <taxon>Actinomycetota</taxon>
        <taxon>Acidimicrobiia</taxon>
        <taxon>Acidimicrobiales</taxon>
        <taxon>Acidimicrobiaceae</taxon>
        <taxon>Ferrimicrobium</taxon>
    </lineage>
</organism>
<name>A0ABV3Y3M4_9ACTN</name>
<protein>
    <recommendedName>
        <fullName evidence="4">TadE-like protein</fullName>
    </recommendedName>
</protein>
<sequence length="146" mass="15453">MVSSESLVEHKYEAGFIDLITMIFVSVVVLAILIPFVIGMVRIVALKQQLDQSAWNLLRSAMLTGTVPAHSLHIDNHQVTTILHGSLDGCAVSNLTLTTAVSLPILSLLGKSIGTYIVSGSATIGVGAYRTPDVEGFNCASPVYGL</sequence>
<evidence type="ECO:0000313" key="3">
    <source>
        <dbReference type="Proteomes" id="UP001560267"/>
    </source>
</evidence>
<accession>A0ABV3Y3M4</accession>
<feature type="transmembrane region" description="Helical" evidence="1">
    <location>
        <begin position="20"/>
        <end position="45"/>
    </location>
</feature>
<comment type="caution">
    <text evidence="2">The sequence shown here is derived from an EMBL/GenBank/DDBJ whole genome shotgun (WGS) entry which is preliminary data.</text>
</comment>
<keyword evidence="3" id="KW-1185">Reference proteome</keyword>
<reference evidence="2 3" key="1">
    <citation type="submission" date="2024-07" db="EMBL/GenBank/DDBJ databases">
        <title>Draft Genome Sequence of Ferrimicrobium acidiphilum Strain YE2023, Isolated from a Pulp of Bioleach Reactor.</title>
        <authorList>
            <person name="Elkina Y.A."/>
            <person name="Bulaeva A.G."/>
            <person name="Beletsky A.V."/>
            <person name="Mardanov A.V."/>
        </authorList>
    </citation>
    <scope>NUCLEOTIDE SEQUENCE [LARGE SCALE GENOMIC DNA]</scope>
    <source>
        <strain evidence="2 3">YE2023</strain>
    </source>
</reference>
<keyword evidence="1" id="KW-0812">Transmembrane</keyword>